<feature type="region of interest" description="Disordered" evidence="2">
    <location>
        <begin position="173"/>
        <end position="195"/>
    </location>
</feature>
<dbReference type="PANTHER" id="PTHR31951">
    <property type="entry name" value="BIFUNCTIONAL INHIBITOR/LIPID-TRANSFER PROTEIN/SEED STORAGE 2S ALBUMIN SUPERFAMILY PROTEIN-RELATED"/>
    <property type="match status" value="1"/>
</dbReference>
<reference evidence="5" key="1">
    <citation type="submission" date="2022-12" db="EMBL/GenBank/DDBJ databases">
        <title>Draft genome assemblies for two species of Escallonia (Escalloniales).</title>
        <authorList>
            <person name="Chanderbali A."/>
            <person name="Dervinis C."/>
            <person name="Anghel I."/>
            <person name="Soltis D."/>
            <person name="Soltis P."/>
            <person name="Zapata F."/>
        </authorList>
    </citation>
    <scope>NUCLEOTIDE SEQUENCE</scope>
    <source>
        <strain evidence="5">UCBG64.0493</strain>
        <tissue evidence="5">Leaf</tissue>
    </source>
</reference>
<evidence type="ECO:0000259" key="4">
    <source>
        <dbReference type="Pfam" id="PF05617"/>
    </source>
</evidence>
<evidence type="ECO:0000313" key="6">
    <source>
        <dbReference type="Proteomes" id="UP001188597"/>
    </source>
</evidence>
<proteinExistence type="predicted"/>
<feature type="compositionally biased region" description="Basic and acidic residues" evidence="2">
    <location>
        <begin position="173"/>
        <end position="184"/>
    </location>
</feature>
<organism evidence="5 6">
    <name type="scientific">Escallonia herrerae</name>
    <dbReference type="NCBI Taxonomy" id="1293975"/>
    <lineage>
        <taxon>Eukaryota</taxon>
        <taxon>Viridiplantae</taxon>
        <taxon>Streptophyta</taxon>
        <taxon>Embryophyta</taxon>
        <taxon>Tracheophyta</taxon>
        <taxon>Spermatophyta</taxon>
        <taxon>Magnoliopsida</taxon>
        <taxon>eudicotyledons</taxon>
        <taxon>Gunneridae</taxon>
        <taxon>Pentapetalae</taxon>
        <taxon>asterids</taxon>
        <taxon>campanulids</taxon>
        <taxon>Escalloniales</taxon>
        <taxon>Escalloniaceae</taxon>
        <taxon>Escallonia</taxon>
    </lineage>
</organism>
<evidence type="ECO:0000256" key="2">
    <source>
        <dbReference type="SAM" id="MobiDB-lite"/>
    </source>
</evidence>
<dbReference type="InterPro" id="IPR008502">
    <property type="entry name" value="Prolamin-like"/>
</dbReference>
<keyword evidence="6" id="KW-1185">Reference proteome</keyword>
<sequence length="205" mass="23523">MAMVFYKFPFAILALFLVNGAVLALAKCRYRTQYDIYQGDDVTCLYPWDNDSDGYDLPSEPRTSFYNDLNGCVKVLTRKCSQQKYNYIFHKKKIDIQCCRKLIDMGRECDESLIWTLSNTKRYDRHSEVIRKRSDRAFEKCKKALRKESGGGMQKEKKVGVVALLAEVESRNEGSHRLGKEGRVAGHSMPKGSTSTCYSARELDI</sequence>
<feature type="signal peptide" evidence="3">
    <location>
        <begin position="1"/>
        <end position="24"/>
    </location>
</feature>
<evidence type="ECO:0000256" key="1">
    <source>
        <dbReference type="ARBA" id="ARBA00022729"/>
    </source>
</evidence>
<dbReference type="AlphaFoldDB" id="A0AA88VXS1"/>
<keyword evidence="1 3" id="KW-0732">Signal</keyword>
<accession>A0AA88VXS1</accession>
<gene>
    <name evidence="5" type="ORF">RJ639_007346</name>
</gene>
<name>A0AA88VXS1_9ASTE</name>
<feature type="chain" id="PRO_5041703538" description="Prolamin-like domain-containing protein" evidence="3">
    <location>
        <begin position="25"/>
        <end position="205"/>
    </location>
</feature>
<evidence type="ECO:0000256" key="3">
    <source>
        <dbReference type="SAM" id="SignalP"/>
    </source>
</evidence>
<comment type="caution">
    <text evidence="5">The sequence shown here is derived from an EMBL/GenBank/DDBJ whole genome shotgun (WGS) entry which is preliminary data.</text>
</comment>
<evidence type="ECO:0000313" key="5">
    <source>
        <dbReference type="EMBL" id="KAK3016027.1"/>
    </source>
</evidence>
<protein>
    <recommendedName>
        <fullName evidence="4">Prolamin-like domain-containing protein</fullName>
    </recommendedName>
</protein>
<feature type="domain" description="Prolamin-like" evidence="4">
    <location>
        <begin position="72"/>
        <end position="134"/>
    </location>
</feature>
<dbReference type="Pfam" id="PF05617">
    <property type="entry name" value="Prolamin_like"/>
    <property type="match status" value="1"/>
</dbReference>
<dbReference type="EMBL" id="JAVXUP010001094">
    <property type="protein sequence ID" value="KAK3016027.1"/>
    <property type="molecule type" value="Genomic_DNA"/>
</dbReference>
<dbReference type="Proteomes" id="UP001188597">
    <property type="component" value="Unassembled WGS sequence"/>
</dbReference>
<dbReference type="PANTHER" id="PTHR31951:SF22">
    <property type="entry name" value="ECA1 GAMETOGENESIS RELATED FAMILY"/>
    <property type="match status" value="1"/>
</dbReference>